<dbReference type="InterPro" id="IPR021036">
    <property type="entry name" value="Ribosomal_mS45"/>
</dbReference>
<comment type="caution">
    <text evidence="3">The sequence shown here is derived from an EMBL/GenBank/DDBJ whole genome shotgun (WGS) entry which is preliminary data.</text>
</comment>
<feature type="compositionally biased region" description="Basic and acidic residues" evidence="2">
    <location>
        <begin position="116"/>
        <end position="133"/>
    </location>
</feature>
<keyword evidence="4" id="KW-1185">Reference proteome</keyword>
<keyword evidence="1" id="KW-0175">Coiled coil</keyword>
<protein>
    <recommendedName>
        <fullName evidence="5">Ribosomal protein S35, mitochondrial</fullName>
    </recommendedName>
</protein>
<feature type="region of interest" description="Disordered" evidence="2">
    <location>
        <begin position="88"/>
        <end position="141"/>
    </location>
</feature>
<evidence type="ECO:0000313" key="3">
    <source>
        <dbReference type="EMBL" id="KAJ9659092.1"/>
    </source>
</evidence>
<sequence length="383" mass="43631">MPPRIRAPALQPPNTTYTPSTRFQCPYHPSSQARPFSNSTPHASRLRRRMFAWLQGPGRAFKEPLPGSTNYLGAYDRSGALIRGRGLERRAQGQREEGKHASDGAEDEAVGVDALTEEKERLEREAKEKREGELPPETLEDLRPFPLNREFRSQAVLSEELREAIWERVVKRGESVRGVSAALGVAMERVAAVVRLKEVEREWVKKNKPLALPYARAVLAMLPQTPLDTRIKPRPHESINDLPVHQATTTQLFHPVSESRHFTRVDAGLVFDSRLPLLPADARIPHPELVAQAGMTRTEVLEAQKALDEKEKEERRLREEKRKKREAKNKVVQGRRWDFVFQEVSVESVGEDGRSAKGVGWRYGFPHEDRKRGQVKIPRRVEA</sequence>
<dbReference type="PANTHER" id="PTHR28158:SF1">
    <property type="entry name" value="SMALL RIBOSOMAL SUBUNIT PROTEIN MS45"/>
    <property type="match status" value="1"/>
</dbReference>
<evidence type="ECO:0000256" key="1">
    <source>
        <dbReference type="SAM" id="Coils"/>
    </source>
</evidence>
<evidence type="ECO:0008006" key="5">
    <source>
        <dbReference type="Google" id="ProtNLM"/>
    </source>
</evidence>
<feature type="region of interest" description="Disordered" evidence="2">
    <location>
        <begin position="353"/>
        <end position="383"/>
    </location>
</feature>
<dbReference type="Pfam" id="PF12298">
    <property type="entry name" value="Bot1p"/>
    <property type="match status" value="1"/>
</dbReference>
<reference evidence="3" key="1">
    <citation type="submission" date="2022-10" db="EMBL/GenBank/DDBJ databases">
        <title>Culturing micro-colonial fungi from biological soil crusts in the Mojave desert and describing Neophaeococcomyces mojavensis, and introducing the new genera and species Taxawa tesnikishii.</title>
        <authorList>
            <person name="Kurbessoian T."/>
            <person name="Stajich J.E."/>
        </authorList>
    </citation>
    <scope>NUCLEOTIDE SEQUENCE</scope>
    <source>
        <strain evidence="3">TK_1</strain>
    </source>
</reference>
<organism evidence="3 4">
    <name type="scientific">Coniosporium apollinis</name>
    <dbReference type="NCBI Taxonomy" id="61459"/>
    <lineage>
        <taxon>Eukaryota</taxon>
        <taxon>Fungi</taxon>
        <taxon>Dikarya</taxon>
        <taxon>Ascomycota</taxon>
        <taxon>Pezizomycotina</taxon>
        <taxon>Dothideomycetes</taxon>
        <taxon>Dothideomycetes incertae sedis</taxon>
        <taxon>Coniosporium</taxon>
    </lineage>
</organism>
<accession>A0ABQ9NIS0</accession>
<evidence type="ECO:0000313" key="4">
    <source>
        <dbReference type="Proteomes" id="UP001172684"/>
    </source>
</evidence>
<dbReference type="EMBL" id="JAPDRL010000079">
    <property type="protein sequence ID" value="KAJ9659092.1"/>
    <property type="molecule type" value="Genomic_DNA"/>
</dbReference>
<gene>
    <name evidence="3" type="ORF">H2201_007494</name>
</gene>
<feature type="coiled-coil region" evidence="1">
    <location>
        <begin position="300"/>
        <end position="330"/>
    </location>
</feature>
<feature type="region of interest" description="Disordered" evidence="2">
    <location>
        <begin position="1"/>
        <end position="20"/>
    </location>
</feature>
<dbReference type="Proteomes" id="UP001172684">
    <property type="component" value="Unassembled WGS sequence"/>
</dbReference>
<feature type="compositionally biased region" description="Basic residues" evidence="2">
    <location>
        <begin position="373"/>
        <end position="383"/>
    </location>
</feature>
<name>A0ABQ9NIS0_9PEZI</name>
<feature type="compositionally biased region" description="Basic and acidic residues" evidence="2">
    <location>
        <begin position="88"/>
        <end position="103"/>
    </location>
</feature>
<dbReference type="PANTHER" id="PTHR28158">
    <property type="entry name" value="37S RIBOSOMAL PROTEIN S35, MITOCHONDRIAL"/>
    <property type="match status" value="1"/>
</dbReference>
<proteinExistence type="predicted"/>
<evidence type="ECO:0000256" key="2">
    <source>
        <dbReference type="SAM" id="MobiDB-lite"/>
    </source>
</evidence>